<evidence type="ECO:0000313" key="2">
    <source>
        <dbReference type="EMBL" id="PCI92162.1"/>
    </source>
</evidence>
<gene>
    <name evidence="2" type="ORF">COB11_07885</name>
</gene>
<protein>
    <submittedName>
        <fullName evidence="2">Uncharacterized protein</fullName>
    </submittedName>
</protein>
<proteinExistence type="predicted"/>
<feature type="region of interest" description="Disordered" evidence="1">
    <location>
        <begin position="174"/>
        <end position="198"/>
    </location>
</feature>
<sequence>MKKILLIGTVLAVVIGIFLTLKSPSDEEPIHIKYSDMITIPYIKDMCKSHNLDPFGGGGGFLGGVNLIIISFASDDQVGITQARNLLIECSEDLLQRMNSDEQIKPYLEHYPFSEKGIELSINYFDATSDWVPPEFIASASVRKGKVRYSIFNHKTRKFKTVHKESYREAQNIVQSNDNITSNSVPTENPSKHPFQIK</sequence>
<name>A0A2A4YB55_UNCAE</name>
<dbReference type="Proteomes" id="UP000217838">
    <property type="component" value="Unassembled WGS sequence"/>
</dbReference>
<comment type="caution">
    <text evidence="2">The sequence shown here is derived from an EMBL/GenBank/DDBJ whole genome shotgun (WGS) entry which is preliminary data.</text>
</comment>
<organism evidence="2 3">
    <name type="scientific">Aerophobetes bacterium</name>
    <dbReference type="NCBI Taxonomy" id="2030807"/>
    <lineage>
        <taxon>Bacteria</taxon>
        <taxon>Candidatus Aerophobota</taxon>
    </lineage>
</organism>
<dbReference type="EMBL" id="NVUU01000117">
    <property type="protein sequence ID" value="PCI92162.1"/>
    <property type="molecule type" value="Genomic_DNA"/>
</dbReference>
<accession>A0A2A4YB55</accession>
<feature type="compositionally biased region" description="Polar residues" evidence="1">
    <location>
        <begin position="174"/>
        <end position="189"/>
    </location>
</feature>
<reference evidence="3" key="1">
    <citation type="submission" date="2017-08" db="EMBL/GenBank/DDBJ databases">
        <title>A dynamic microbial community with high functional redundancy inhabits the cold, oxic subseafloor aquifer.</title>
        <authorList>
            <person name="Tully B.J."/>
            <person name="Wheat C.G."/>
            <person name="Glazer B.T."/>
            <person name="Huber J.A."/>
        </authorList>
    </citation>
    <scope>NUCLEOTIDE SEQUENCE [LARGE SCALE GENOMIC DNA]</scope>
</reference>
<evidence type="ECO:0000256" key="1">
    <source>
        <dbReference type="SAM" id="MobiDB-lite"/>
    </source>
</evidence>
<evidence type="ECO:0000313" key="3">
    <source>
        <dbReference type="Proteomes" id="UP000217838"/>
    </source>
</evidence>
<dbReference type="AlphaFoldDB" id="A0A2A4YB55"/>